<proteinExistence type="predicted"/>
<evidence type="ECO:0000259" key="1">
    <source>
        <dbReference type="Pfam" id="PF01936"/>
    </source>
</evidence>
<name>A0A1X6ZNC3_9RHOB</name>
<dbReference type="InterPro" id="IPR021139">
    <property type="entry name" value="NYN"/>
</dbReference>
<accession>A0A1X6ZNC3</accession>
<dbReference type="OrthoDB" id="9783963at2"/>
<dbReference type="CDD" id="cd11297">
    <property type="entry name" value="PIN_LabA-like_N_1"/>
    <property type="match status" value="1"/>
</dbReference>
<dbReference type="Pfam" id="PF01936">
    <property type="entry name" value="NYN"/>
    <property type="match status" value="1"/>
</dbReference>
<dbReference type="Proteomes" id="UP000193207">
    <property type="component" value="Unassembled WGS sequence"/>
</dbReference>
<keyword evidence="3" id="KW-1185">Reference proteome</keyword>
<feature type="domain" description="NYN" evidence="1">
    <location>
        <begin position="5"/>
        <end position="131"/>
    </location>
</feature>
<organism evidence="2 3">
    <name type="scientific">Roseovarius halotolerans</name>
    <dbReference type="NCBI Taxonomy" id="505353"/>
    <lineage>
        <taxon>Bacteria</taxon>
        <taxon>Pseudomonadati</taxon>
        <taxon>Pseudomonadota</taxon>
        <taxon>Alphaproteobacteria</taxon>
        <taxon>Rhodobacterales</taxon>
        <taxon>Roseobacteraceae</taxon>
        <taxon>Roseovarius</taxon>
    </lineage>
</organism>
<dbReference type="RefSeq" id="WP_085818634.1">
    <property type="nucleotide sequence ID" value="NZ_FWFU01000004.1"/>
</dbReference>
<dbReference type="Gene3D" id="3.40.50.1010">
    <property type="entry name" value="5'-nuclease"/>
    <property type="match status" value="1"/>
</dbReference>
<evidence type="ECO:0000313" key="2">
    <source>
        <dbReference type="EMBL" id="SLN56327.1"/>
    </source>
</evidence>
<sequence>MNNQRIAVMVDGDNISAKHAARILSASAALGRVDVARVYCAGCQSSDWLATPGFRAMHSGAGKNATDLLLSIDAMELALVGEIDAFVVAASDRDYTHLAHRLREHGRHVLALGEDKTPESFRLACSAFVTLPCNTGSAAPAVKANAVSELDQKIRAVIAKHSTNGCGMKIEGLSAKMRSEHGTQISNYPEKNWRGYLTARPKLYEIGPRGPGAMVRFRPEGFAGN</sequence>
<dbReference type="PANTHER" id="PTHR35811">
    <property type="entry name" value="SLR1870 PROTEIN"/>
    <property type="match status" value="1"/>
</dbReference>
<dbReference type="GO" id="GO:0004540">
    <property type="term" value="F:RNA nuclease activity"/>
    <property type="evidence" value="ECO:0007669"/>
    <property type="project" value="InterPro"/>
</dbReference>
<reference evidence="2 3" key="1">
    <citation type="submission" date="2017-03" db="EMBL/GenBank/DDBJ databases">
        <authorList>
            <person name="Afonso C.L."/>
            <person name="Miller P.J."/>
            <person name="Scott M.A."/>
            <person name="Spackman E."/>
            <person name="Goraichik I."/>
            <person name="Dimitrov K.M."/>
            <person name="Suarez D.L."/>
            <person name="Swayne D.E."/>
        </authorList>
    </citation>
    <scope>NUCLEOTIDE SEQUENCE [LARGE SCALE GENOMIC DNA]</scope>
    <source>
        <strain evidence="2 3">CECT 8110</strain>
    </source>
</reference>
<dbReference type="EMBL" id="FWFU01000004">
    <property type="protein sequence ID" value="SLN56327.1"/>
    <property type="molecule type" value="Genomic_DNA"/>
</dbReference>
<protein>
    <submittedName>
        <fullName evidence="2">NYN domain protein</fullName>
    </submittedName>
</protein>
<dbReference type="AlphaFoldDB" id="A0A1X6ZNC3"/>
<dbReference type="PANTHER" id="PTHR35811:SF1">
    <property type="entry name" value="HTH OST-TYPE DOMAIN-CONTAINING PROTEIN"/>
    <property type="match status" value="1"/>
</dbReference>
<gene>
    <name evidence="2" type="ORF">ROH8110_03082</name>
</gene>
<evidence type="ECO:0000313" key="3">
    <source>
        <dbReference type="Proteomes" id="UP000193207"/>
    </source>
</evidence>